<dbReference type="RefSeq" id="WP_104388254.1">
    <property type="nucleotide sequence ID" value="NZ_PGEM01000088.1"/>
</dbReference>
<dbReference type="PANTHER" id="PTHR34139:SF1">
    <property type="entry name" value="RNASE MJ1380-RELATED"/>
    <property type="match status" value="1"/>
</dbReference>
<dbReference type="GO" id="GO:0000166">
    <property type="term" value="F:nucleotide binding"/>
    <property type="evidence" value="ECO:0007669"/>
    <property type="project" value="UniProtKB-KW"/>
</dbReference>
<dbReference type="GO" id="GO:0110001">
    <property type="term" value="C:toxin-antitoxin complex"/>
    <property type="evidence" value="ECO:0007669"/>
    <property type="project" value="InterPro"/>
</dbReference>
<dbReference type="GO" id="GO:0004540">
    <property type="term" value="F:RNA nuclease activity"/>
    <property type="evidence" value="ECO:0007669"/>
    <property type="project" value="InterPro"/>
</dbReference>
<keyword evidence="2" id="KW-1277">Toxin-antitoxin system</keyword>
<evidence type="ECO:0000313" key="6">
    <source>
        <dbReference type="EMBL" id="PPJ62919.1"/>
    </source>
</evidence>
<evidence type="ECO:0000256" key="5">
    <source>
        <dbReference type="ARBA" id="ARBA00022801"/>
    </source>
</evidence>
<proteinExistence type="predicted"/>
<evidence type="ECO:0000256" key="3">
    <source>
        <dbReference type="ARBA" id="ARBA00022722"/>
    </source>
</evidence>
<keyword evidence="3" id="KW-0540">Nuclease</keyword>
<keyword evidence="1" id="KW-0597">Phosphoprotein</keyword>
<gene>
    <name evidence="6" type="ORF">CUN59_13045</name>
</gene>
<dbReference type="PANTHER" id="PTHR34139">
    <property type="entry name" value="UPF0331 PROTEIN MJ0127"/>
    <property type="match status" value="1"/>
</dbReference>
<dbReference type="AlphaFoldDB" id="A0A2S6CT65"/>
<name>A0A2S6CT65_9CYAN</name>
<evidence type="ECO:0000256" key="4">
    <source>
        <dbReference type="ARBA" id="ARBA00022741"/>
    </source>
</evidence>
<evidence type="ECO:0000313" key="7">
    <source>
        <dbReference type="Proteomes" id="UP000239589"/>
    </source>
</evidence>
<keyword evidence="5" id="KW-0378">Hydrolase</keyword>
<keyword evidence="7" id="KW-1185">Reference proteome</keyword>
<dbReference type="Proteomes" id="UP000239589">
    <property type="component" value="Unassembled WGS sequence"/>
</dbReference>
<dbReference type="InterPro" id="IPR051813">
    <property type="entry name" value="HepT_RNase_toxin"/>
</dbReference>
<comment type="caution">
    <text evidence="6">The sequence shown here is derived from an EMBL/GenBank/DDBJ whole genome shotgun (WGS) entry which is preliminary data.</text>
</comment>
<keyword evidence="4" id="KW-0547">Nucleotide-binding</keyword>
<reference evidence="6 7" key="1">
    <citation type="submission" date="2018-02" db="EMBL/GenBank/DDBJ databases">
        <title>Discovery of a pederin family compound in a non-symbiotic bloom-forming cyanobacterium.</title>
        <authorList>
            <person name="Kust A."/>
            <person name="Mares J."/>
            <person name="Jokela J."/>
            <person name="Urajova P."/>
            <person name="Hajek J."/>
            <person name="Saurav K."/>
            <person name="Voracova K."/>
            <person name="Fewer D.P."/>
            <person name="Haapaniemi E."/>
            <person name="Permi P."/>
            <person name="Rehakova K."/>
            <person name="Sivonen K."/>
            <person name="Hrouzek P."/>
        </authorList>
    </citation>
    <scope>NUCLEOTIDE SEQUENCE [LARGE SCALE GENOMIC DNA]</scope>
    <source>
        <strain evidence="6 7">CHARLIE-1</strain>
    </source>
</reference>
<dbReference type="EMBL" id="PGEM01000088">
    <property type="protein sequence ID" value="PPJ62919.1"/>
    <property type="molecule type" value="Genomic_DNA"/>
</dbReference>
<organism evidence="6 7">
    <name type="scientific">Cuspidothrix issatschenkoi CHARLIE-1</name>
    <dbReference type="NCBI Taxonomy" id="2052836"/>
    <lineage>
        <taxon>Bacteria</taxon>
        <taxon>Bacillati</taxon>
        <taxon>Cyanobacteriota</taxon>
        <taxon>Cyanophyceae</taxon>
        <taxon>Nostocales</taxon>
        <taxon>Aphanizomenonaceae</taxon>
        <taxon>Cuspidothrix</taxon>
    </lineage>
</organism>
<dbReference type="InterPro" id="IPR008201">
    <property type="entry name" value="HepT-like"/>
</dbReference>
<evidence type="ECO:0000256" key="1">
    <source>
        <dbReference type="ARBA" id="ARBA00022553"/>
    </source>
</evidence>
<dbReference type="GO" id="GO:0016787">
    <property type="term" value="F:hydrolase activity"/>
    <property type="evidence" value="ECO:0007669"/>
    <property type="project" value="UniProtKB-KW"/>
</dbReference>
<evidence type="ECO:0000256" key="2">
    <source>
        <dbReference type="ARBA" id="ARBA00022649"/>
    </source>
</evidence>
<protein>
    <submittedName>
        <fullName evidence="6">Uncharacterized protein</fullName>
    </submittedName>
</protein>
<dbReference type="Pfam" id="PF01934">
    <property type="entry name" value="HepT-like"/>
    <property type="match status" value="1"/>
</dbReference>
<dbReference type="OrthoDB" id="9810538at2"/>
<sequence>MSSRNWLVRIQDIIDSTCTIRDCTTGLTFETFCENKVIVKAVLYDYMIIGEAPKHIPEDIKKRNVTRKFLGD</sequence>
<accession>A0A2S6CT65</accession>